<organism evidence="3 4">
    <name type="scientific">[Torrubiella] hemipterigena</name>
    <dbReference type="NCBI Taxonomy" id="1531966"/>
    <lineage>
        <taxon>Eukaryota</taxon>
        <taxon>Fungi</taxon>
        <taxon>Dikarya</taxon>
        <taxon>Ascomycota</taxon>
        <taxon>Pezizomycotina</taxon>
        <taxon>Sordariomycetes</taxon>
        <taxon>Hypocreomycetidae</taxon>
        <taxon>Hypocreales</taxon>
        <taxon>Clavicipitaceae</taxon>
        <taxon>Clavicipitaceae incertae sedis</taxon>
        <taxon>'Torrubiella' clade</taxon>
    </lineage>
</organism>
<dbReference type="OrthoDB" id="10261563at2759"/>
<dbReference type="HOGENOM" id="CLU_045013_1_0_1"/>
<feature type="compositionally biased region" description="Acidic residues" evidence="1">
    <location>
        <begin position="318"/>
        <end position="334"/>
    </location>
</feature>
<proteinExistence type="predicted"/>
<feature type="compositionally biased region" description="Polar residues" evidence="1">
    <location>
        <begin position="86"/>
        <end position="104"/>
    </location>
</feature>
<feature type="compositionally biased region" description="Basic and acidic residues" evidence="1">
    <location>
        <begin position="287"/>
        <end position="298"/>
    </location>
</feature>
<dbReference type="PANTHER" id="PTHR22306">
    <property type="entry name" value="CHROMOSOME 7 OPEN READING FRAME 50"/>
    <property type="match status" value="1"/>
</dbReference>
<dbReference type="Pfam" id="PF10180">
    <property type="entry name" value="WKF"/>
    <property type="match status" value="1"/>
</dbReference>
<reference evidence="3 4" key="1">
    <citation type="journal article" date="2015" name="Genome Announc.">
        <title>Draft Genome Sequence and Gene Annotation of the Entomopathogenic Fungus Verticillium hemipterigenum.</title>
        <authorList>
            <person name="Horn F."/>
            <person name="Habel A."/>
            <person name="Scharf D.H."/>
            <person name="Dworschak J."/>
            <person name="Brakhage A.A."/>
            <person name="Guthke R."/>
            <person name="Hertweck C."/>
            <person name="Linde J."/>
        </authorList>
    </citation>
    <scope>NUCLEOTIDE SEQUENCE [LARGE SCALE GENOMIC DNA]</scope>
</reference>
<feature type="compositionally biased region" description="Acidic residues" evidence="1">
    <location>
        <begin position="346"/>
        <end position="365"/>
    </location>
</feature>
<dbReference type="InterPro" id="IPR019327">
    <property type="entry name" value="WKF"/>
</dbReference>
<feature type="region of interest" description="Disordered" evidence="1">
    <location>
        <begin position="1"/>
        <end position="126"/>
    </location>
</feature>
<feature type="compositionally biased region" description="Acidic residues" evidence="1">
    <location>
        <begin position="376"/>
        <end position="394"/>
    </location>
</feature>
<feature type="compositionally biased region" description="Low complexity" evidence="1">
    <location>
        <begin position="366"/>
        <end position="375"/>
    </location>
</feature>
<feature type="compositionally biased region" description="Low complexity" evidence="1">
    <location>
        <begin position="335"/>
        <end position="345"/>
    </location>
</feature>
<name>A0A0A1TNL4_9HYPO</name>
<keyword evidence="4" id="KW-1185">Reference proteome</keyword>
<accession>A0A0A1TNL4</accession>
<evidence type="ECO:0000313" key="4">
    <source>
        <dbReference type="Proteomes" id="UP000039046"/>
    </source>
</evidence>
<dbReference type="AlphaFoldDB" id="A0A0A1TNL4"/>
<evidence type="ECO:0000313" key="3">
    <source>
        <dbReference type="EMBL" id="CEJ93045.1"/>
    </source>
</evidence>
<evidence type="ECO:0000256" key="1">
    <source>
        <dbReference type="SAM" id="MobiDB-lite"/>
    </source>
</evidence>
<feature type="region of interest" description="Disordered" evidence="1">
    <location>
        <begin position="286"/>
        <end position="394"/>
    </location>
</feature>
<gene>
    <name evidence="3" type="ORF">VHEMI08662</name>
</gene>
<dbReference type="EMBL" id="CDHN01000005">
    <property type="protein sequence ID" value="CEJ93045.1"/>
    <property type="molecule type" value="Genomic_DNA"/>
</dbReference>
<evidence type="ECO:0000259" key="2">
    <source>
        <dbReference type="Pfam" id="PF10180"/>
    </source>
</evidence>
<sequence length="394" mass="42846">MAPSFDSPARPFNGAGPKSSLKRYSEASPSAHGDPSVGHRGSAYEGPNGKRKLATHAGANDSWENANKKPRTSSTSELRKRKSVTFGDTPTKNSAVANSTKTTSKPGEAKKSKGPAKKSKPTPTVDTKPALEYLRLWKSSREAWKFNKNHQSTLIKAVFETGIPAADIPIFYDYIQDLKGFVRTRLRKTAMEIQTKDRTEGAAVFPAETTDVEAKQATYETILSEWLASQHIGQKRTFDEAHFITTVGEPEVVVRRAIKRMRAEMVIDALFDAGNETDHSAMSITSDRAKASNEKPTDSKPNGVPGKRRRKLRVSNLSDDDTSSSSESESDSDSDTSSSGSSSSESESDDDDEEEDEEDQSDDDSSSSSSSSSSDSDSDDEDSSADESESEKDN</sequence>
<protein>
    <recommendedName>
        <fullName evidence="2">WKF domain-containing protein</fullName>
    </recommendedName>
</protein>
<feature type="domain" description="WKF" evidence="2">
    <location>
        <begin position="132"/>
        <end position="193"/>
    </location>
</feature>
<dbReference type="Proteomes" id="UP000039046">
    <property type="component" value="Unassembled WGS sequence"/>
</dbReference>
<dbReference type="PANTHER" id="PTHR22306:SF2">
    <property type="entry name" value="CHROMOSOME 7 OPEN READING FRAME 50"/>
    <property type="match status" value="1"/>
</dbReference>